<name>A0A9X1ICJ7_9PROT</name>
<dbReference type="EMBL" id="JAJAQI010000011">
    <property type="protein sequence ID" value="MCB4821912.1"/>
    <property type="molecule type" value="Genomic_DNA"/>
</dbReference>
<dbReference type="Proteomes" id="UP001139311">
    <property type="component" value="Unassembled WGS sequence"/>
</dbReference>
<protein>
    <submittedName>
        <fullName evidence="1">Uncharacterized protein</fullName>
    </submittedName>
</protein>
<proteinExistence type="predicted"/>
<organism evidence="1 2">
    <name type="scientific">Roseicella aerolata</name>
    <dbReference type="NCBI Taxonomy" id="2883479"/>
    <lineage>
        <taxon>Bacteria</taxon>
        <taxon>Pseudomonadati</taxon>
        <taxon>Pseudomonadota</taxon>
        <taxon>Alphaproteobacteria</taxon>
        <taxon>Acetobacterales</taxon>
        <taxon>Roseomonadaceae</taxon>
        <taxon>Roseicella</taxon>
    </lineage>
</organism>
<gene>
    <name evidence="1" type="ORF">LHA35_09225</name>
</gene>
<reference evidence="1" key="1">
    <citation type="submission" date="2021-10" db="EMBL/GenBank/DDBJ databases">
        <title>Roseicella aerolatum sp. nov., isolated from aerosols of e-waste dismantling site.</title>
        <authorList>
            <person name="Qin T."/>
        </authorList>
    </citation>
    <scope>NUCLEOTIDE SEQUENCE</scope>
    <source>
        <strain evidence="1">GB24</strain>
    </source>
</reference>
<accession>A0A9X1ICJ7</accession>
<evidence type="ECO:0000313" key="2">
    <source>
        <dbReference type="Proteomes" id="UP001139311"/>
    </source>
</evidence>
<dbReference type="RefSeq" id="WP_226607371.1">
    <property type="nucleotide sequence ID" value="NZ_JAJAQI010000011.1"/>
</dbReference>
<dbReference type="AlphaFoldDB" id="A0A9X1ICJ7"/>
<sequence length="46" mass="4973">MAEDATFGLDGMTIQGDALAAPKEMAREIAVREAWAEHRPKAESEA</sequence>
<keyword evidence="2" id="KW-1185">Reference proteome</keyword>
<evidence type="ECO:0000313" key="1">
    <source>
        <dbReference type="EMBL" id="MCB4821912.1"/>
    </source>
</evidence>
<comment type="caution">
    <text evidence="1">The sequence shown here is derived from an EMBL/GenBank/DDBJ whole genome shotgun (WGS) entry which is preliminary data.</text>
</comment>